<dbReference type="UniPathway" id="UPA00053">
    <property type="reaction ID" value="UER00084"/>
</dbReference>
<feature type="binding site" evidence="5">
    <location>
        <position position="349"/>
    </location>
    <ligand>
        <name>phosphoenolpyruvate</name>
        <dbReference type="ChEBI" id="CHEBI:58702"/>
    </ligand>
</feature>
<dbReference type="OMA" id="FKVMMQM"/>
<dbReference type="eggNOG" id="ENOG502QPP7">
    <property type="taxonomic scope" value="Eukaryota"/>
</dbReference>
<dbReference type="PANTHER" id="PTHR21337">
    <property type="entry name" value="PHOSPHO-2-DEHYDRO-3-DEOXYHEPTONATE ALDOLASE 1, 2"/>
    <property type="match status" value="1"/>
</dbReference>
<keyword evidence="5" id="KW-0170">Cobalt</keyword>
<dbReference type="SUPFAM" id="SSF51569">
    <property type="entry name" value="Aldolase"/>
    <property type="match status" value="2"/>
</dbReference>
<comment type="caution">
    <text evidence="8">The sequence shown here is derived from an EMBL/GenBank/DDBJ whole genome shotgun (WGS) entry which is preliminary data.</text>
</comment>
<evidence type="ECO:0000256" key="6">
    <source>
        <dbReference type="RuleBase" id="RU363071"/>
    </source>
</evidence>
<feature type="binding site" evidence="5">
    <location>
        <position position="412"/>
    </location>
    <ligand>
        <name>Mn(2+)</name>
        <dbReference type="ChEBI" id="CHEBI:29035"/>
    </ligand>
</feature>
<proteinExistence type="inferred from homology"/>
<dbReference type="EMBL" id="CAFZ01000089">
    <property type="protein sequence ID" value="CCA70642.1"/>
    <property type="molecule type" value="Genomic_DNA"/>
</dbReference>
<dbReference type="HOGENOM" id="CLU_026885_0_1_1"/>
<evidence type="ECO:0000313" key="9">
    <source>
        <dbReference type="Proteomes" id="UP000007148"/>
    </source>
</evidence>
<evidence type="ECO:0000256" key="2">
    <source>
        <dbReference type="ARBA" id="ARBA00008911"/>
    </source>
</evidence>
<protein>
    <recommendedName>
        <fullName evidence="6">Phospho-2-dehydro-3-deoxyheptonate aldolase</fullName>
        <ecNumber evidence="6">2.5.1.54</ecNumber>
    </recommendedName>
</protein>
<reference evidence="8 9" key="1">
    <citation type="journal article" date="2011" name="PLoS Pathog.">
        <title>Endophytic Life Strategies Decoded by Genome and Transcriptome Analyses of the Mutualistic Root Symbiont Piriformospora indica.</title>
        <authorList>
            <person name="Zuccaro A."/>
            <person name="Lahrmann U."/>
            <person name="Guldener U."/>
            <person name="Langen G."/>
            <person name="Pfiffi S."/>
            <person name="Biedenkopf D."/>
            <person name="Wong P."/>
            <person name="Samans B."/>
            <person name="Grimm C."/>
            <person name="Basiewicz M."/>
            <person name="Murat C."/>
            <person name="Martin F."/>
            <person name="Kogel K.H."/>
        </authorList>
    </citation>
    <scope>NUCLEOTIDE SEQUENCE [LARGE SCALE GENOMIC DNA]</scope>
    <source>
        <strain evidence="8 9">DSM 11827</strain>
    </source>
</reference>
<dbReference type="Gene3D" id="3.20.20.70">
    <property type="entry name" value="Aldolase class I"/>
    <property type="match status" value="1"/>
</dbReference>
<dbReference type="InterPro" id="IPR013785">
    <property type="entry name" value="Aldolase_TIM"/>
</dbReference>
<dbReference type="EC" id="2.5.1.54" evidence="6"/>
<keyword evidence="9" id="KW-1185">Reference proteome</keyword>
<dbReference type="OrthoDB" id="2338at2759"/>
<comment type="catalytic activity">
    <reaction evidence="4 6">
        <text>D-erythrose 4-phosphate + phosphoenolpyruvate + H2O = 7-phospho-2-dehydro-3-deoxy-D-arabino-heptonate + phosphate</text>
        <dbReference type="Rhea" id="RHEA:14717"/>
        <dbReference type="ChEBI" id="CHEBI:15377"/>
        <dbReference type="ChEBI" id="CHEBI:16897"/>
        <dbReference type="ChEBI" id="CHEBI:43474"/>
        <dbReference type="ChEBI" id="CHEBI:58394"/>
        <dbReference type="ChEBI" id="CHEBI:58702"/>
        <dbReference type="EC" id="2.5.1.54"/>
    </reaction>
</comment>
<name>G4TH58_SERID</name>
<evidence type="ECO:0000256" key="3">
    <source>
        <dbReference type="ARBA" id="ARBA00022679"/>
    </source>
</evidence>
<organism evidence="8 9">
    <name type="scientific">Serendipita indica (strain DSM 11827)</name>
    <name type="common">Root endophyte fungus</name>
    <name type="synonym">Piriformospora indica</name>
    <dbReference type="NCBI Taxonomy" id="1109443"/>
    <lineage>
        <taxon>Eukaryota</taxon>
        <taxon>Fungi</taxon>
        <taxon>Dikarya</taxon>
        <taxon>Basidiomycota</taxon>
        <taxon>Agaricomycotina</taxon>
        <taxon>Agaricomycetes</taxon>
        <taxon>Sebacinales</taxon>
        <taxon>Serendipitaceae</taxon>
        <taxon>Serendipita</taxon>
    </lineage>
</organism>
<dbReference type="GO" id="GO:0009423">
    <property type="term" value="P:chorismate biosynthetic process"/>
    <property type="evidence" value="ECO:0007669"/>
    <property type="project" value="UniProtKB-UniPathway"/>
</dbReference>
<comment type="cofactor">
    <cofactor evidence="5">
        <name>Mn(2+)</name>
        <dbReference type="ChEBI" id="CHEBI:29035"/>
    </cofactor>
    <cofactor evidence="5">
        <name>Co(2+)</name>
        <dbReference type="ChEBI" id="CHEBI:48828"/>
    </cofactor>
    <cofactor evidence="5">
        <name>Cd(2+)</name>
        <dbReference type="ChEBI" id="CHEBI:48775"/>
    </cofactor>
    <text evidence="5">Binds 1 divalent cation per subunit. The enzyme is active with manganese, cobalt or cadmium ions.</text>
</comment>
<dbReference type="STRING" id="1109443.G4TH58"/>
<feature type="compositionally biased region" description="Low complexity" evidence="7">
    <location>
        <begin position="264"/>
        <end position="298"/>
    </location>
</feature>
<evidence type="ECO:0000256" key="1">
    <source>
        <dbReference type="ARBA" id="ARBA00004688"/>
    </source>
</evidence>
<evidence type="ECO:0000313" key="8">
    <source>
        <dbReference type="EMBL" id="CCA70642.1"/>
    </source>
</evidence>
<evidence type="ECO:0000256" key="5">
    <source>
        <dbReference type="PIRSR" id="PIRSR602480-1"/>
    </source>
</evidence>
<feature type="binding site" evidence="5">
    <location>
        <position position="67"/>
    </location>
    <ligand>
        <name>Mn(2+)</name>
        <dbReference type="ChEBI" id="CHEBI:29035"/>
    </ligand>
</feature>
<keyword evidence="5" id="KW-0104">Cadmium</keyword>
<keyword evidence="5" id="KW-0464">Manganese</keyword>
<dbReference type="PANTHER" id="PTHR21337:SF0">
    <property type="entry name" value="PHOSPHO-2-DEHYDRO-3-DEOXYHEPTONATE ALDOLASE"/>
    <property type="match status" value="1"/>
</dbReference>
<comment type="similarity">
    <text evidence="2 6">Belongs to the class-II DAHP synthase family.</text>
</comment>
<dbReference type="GO" id="GO:0008652">
    <property type="term" value="P:amino acid biosynthetic process"/>
    <property type="evidence" value="ECO:0007669"/>
    <property type="project" value="UniProtKB-KW"/>
</dbReference>
<dbReference type="GO" id="GO:0009073">
    <property type="term" value="P:aromatic amino acid family biosynthetic process"/>
    <property type="evidence" value="ECO:0007669"/>
    <property type="project" value="UniProtKB-KW"/>
</dbReference>
<keyword evidence="3 6" id="KW-0808">Transferase</keyword>
<sequence length="537" mass="59330">MAWSPSSWKTKPVAQAVEYSDEASLEKVRIRLKTLPPIVTPGEIERLRSHLAQVQSGQAFLLHAGDCAESFNACTQENISNKIGLILSFSLILIWGARVPVVRIGRIAGQFAKPRSSKTERLPDGREVLSFRGDNVNGLDPDERTPNPDRMLSAYFHSATTLNYIRGLLTSGFASLNHPRDWSLSHVRSPALKEEFERITEGLADALEFSRTIGASESIPFEMGGPKGVIGEVDFYTSHEGLMLDYEEALTRCLALPPALQPLPTSTTPIITGTPMRSRDGVSLPSSRSSSRRPGLGDATSSPRGGIREELTGHYNTSAHFLWIGDRTRQIEGAHVEYFRGIRNPIGVKVGPSMDPEELVRLIEILNPDREPGRLTLITRYGANKIEQHLPKHIAAVQGSGMPVIWVCDPMHGNTLTSTTGLKTRNFNTIVSEVASCLRIHVECGSVLNGVSLEFTGELSEDGFSVTECLGGSMQLSEEELELRYQSFCDPRLNFEQSLDLAFLLSNHYKKQRRGYAKGERPNYIEAAFDGRQKTAQ</sequence>
<dbReference type="GO" id="GO:0003849">
    <property type="term" value="F:3-deoxy-7-phosphoheptulonate synthase activity"/>
    <property type="evidence" value="ECO:0007669"/>
    <property type="project" value="UniProtKB-EC"/>
</dbReference>
<feature type="binding site" evidence="5">
    <location>
        <position position="454"/>
    </location>
    <ligand>
        <name>Mn(2+)</name>
        <dbReference type="ChEBI" id="CHEBI:29035"/>
    </ligand>
</feature>
<dbReference type="Proteomes" id="UP000007148">
    <property type="component" value="Unassembled WGS sequence"/>
</dbReference>
<feature type="binding site" evidence="5">
    <location>
        <position position="106"/>
    </location>
    <ligand>
        <name>phosphoenolpyruvate</name>
        <dbReference type="ChEBI" id="CHEBI:58702"/>
    </ligand>
</feature>
<keyword evidence="6" id="KW-0028">Amino-acid biosynthesis</keyword>
<evidence type="ECO:0000256" key="4">
    <source>
        <dbReference type="ARBA" id="ARBA00047508"/>
    </source>
</evidence>
<gene>
    <name evidence="8" type="ORF">PIIN_04578</name>
</gene>
<dbReference type="InterPro" id="IPR002480">
    <property type="entry name" value="DAHP_synth_2"/>
</dbReference>
<accession>G4TH58</accession>
<feature type="binding site" evidence="5">
    <location>
        <position position="380"/>
    </location>
    <ligand>
        <name>phosphoenolpyruvate</name>
        <dbReference type="ChEBI" id="CHEBI:58702"/>
    </ligand>
</feature>
<dbReference type="InParanoid" id="G4TH58"/>
<feature type="binding site" evidence="5">
    <location>
        <position position="490"/>
    </location>
    <ligand>
        <name>Mn(2+)</name>
        <dbReference type="ChEBI" id="CHEBI:29035"/>
    </ligand>
</feature>
<evidence type="ECO:0000256" key="7">
    <source>
        <dbReference type="SAM" id="MobiDB-lite"/>
    </source>
</evidence>
<comment type="pathway">
    <text evidence="1 6">Metabolic intermediate biosynthesis; chorismate biosynthesis; chorismate from D-erythrose 4-phosphate and phosphoenolpyruvate: step 1/7.</text>
</comment>
<dbReference type="AlphaFoldDB" id="G4TH58"/>
<keyword evidence="6" id="KW-0057">Aromatic amino acid biosynthesis</keyword>
<dbReference type="Pfam" id="PF01474">
    <property type="entry name" value="DAHP_synth_2"/>
    <property type="match status" value="1"/>
</dbReference>
<feature type="region of interest" description="Disordered" evidence="7">
    <location>
        <begin position="264"/>
        <end position="310"/>
    </location>
</feature>